<proteinExistence type="predicted"/>
<feature type="coiled-coil region" evidence="6">
    <location>
        <begin position="611"/>
        <end position="645"/>
    </location>
</feature>
<dbReference type="FunFam" id="1.50.40.10:FF:000078">
    <property type="entry name" value="Mitochondrial DNA replication protein YHM2"/>
    <property type="match status" value="1"/>
</dbReference>
<evidence type="ECO:0000256" key="7">
    <source>
        <dbReference type="SAM" id="MobiDB-lite"/>
    </source>
</evidence>
<comment type="subcellular location">
    <subcellularLocation>
        <location evidence="1">Membrane</location>
        <topology evidence="1">Multi-pass membrane protein</topology>
    </subcellularLocation>
</comment>
<feature type="coiled-coil region" evidence="6">
    <location>
        <begin position="502"/>
        <end position="581"/>
    </location>
</feature>
<feature type="coiled-coil region" evidence="6">
    <location>
        <begin position="379"/>
        <end position="462"/>
    </location>
</feature>
<evidence type="ECO:0000256" key="6">
    <source>
        <dbReference type="SAM" id="Coils"/>
    </source>
</evidence>
<keyword evidence="3" id="KW-1133">Transmembrane helix</keyword>
<dbReference type="Gene3D" id="1.50.40.10">
    <property type="entry name" value="Mitochondrial carrier domain"/>
    <property type="match status" value="1"/>
</dbReference>
<evidence type="ECO:0000313" key="8">
    <source>
        <dbReference type="EMBL" id="KAF5384927.1"/>
    </source>
</evidence>
<feature type="compositionally biased region" description="Low complexity" evidence="7">
    <location>
        <begin position="283"/>
        <end position="320"/>
    </location>
</feature>
<dbReference type="SUPFAM" id="SSF103506">
    <property type="entry name" value="Mitochondrial carrier"/>
    <property type="match status" value="1"/>
</dbReference>
<feature type="compositionally biased region" description="Polar residues" evidence="7">
    <location>
        <begin position="167"/>
        <end position="196"/>
    </location>
</feature>
<dbReference type="GO" id="GO:0016020">
    <property type="term" value="C:membrane"/>
    <property type="evidence" value="ECO:0007669"/>
    <property type="project" value="UniProtKB-SubCell"/>
</dbReference>
<evidence type="ECO:0000256" key="4">
    <source>
        <dbReference type="ARBA" id="ARBA00023136"/>
    </source>
</evidence>
<dbReference type="EMBL" id="JAACJP010000004">
    <property type="protein sequence ID" value="KAF5384927.1"/>
    <property type="molecule type" value="Genomic_DNA"/>
</dbReference>
<keyword evidence="4 5" id="KW-0472">Membrane</keyword>
<gene>
    <name evidence="8" type="ORF">D9615_001404</name>
</gene>
<organism evidence="8 9">
    <name type="scientific">Tricholomella constricta</name>
    <dbReference type="NCBI Taxonomy" id="117010"/>
    <lineage>
        <taxon>Eukaryota</taxon>
        <taxon>Fungi</taxon>
        <taxon>Dikarya</taxon>
        <taxon>Basidiomycota</taxon>
        <taxon>Agaricomycotina</taxon>
        <taxon>Agaricomycetes</taxon>
        <taxon>Agaricomycetidae</taxon>
        <taxon>Agaricales</taxon>
        <taxon>Tricholomatineae</taxon>
        <taxon>Lyophyllaceae</taxon>
        <taxon>Tricholomella</taxon>
    </lineage>
</organism>
<feature type="compositionally biased region" description="Low complexity" evidence="7">
    <location>
        <begin position="246"/>
        <end position="267"/>
    </location>
</feature>
<feature type="compositionally biased region" description="Polar residues" evidence="7">
    <location>
        <begin position="211"/>
        <end position="245"/>
    </location>
</feature>
<feature type="region of interest" description="Disordered" evidence="7">
    <location>
        <begin position="88"/>
        <end position="325"/>
    </location>
</feature>
<evidence type="ECO:0000256" key="2">
    <source>
        <dbReference type="ARBA" id="ARBA00022692"/>
    </source>
</evidence>
<dbReference type="Pfam" id="PF00153">
    <property type="entry name" value="Mito_carr"/>
    <property type="match status" value="1"/>
</dbReference>
<evidence type="ECO:0000256" key="5">
    <source>
        <dbReference type="PROSITE-ProRule" id="PRU00282"/>
    </source>
</evidence>
<keyword evidence="9" id="KW-1185">Reference proteome</keyword>
<dbReference type="PROSITE" id="PS50920">
    <property type="entry name" value="SOLCAR"/>
    <property type="match status" value="1"/>
</dbReference>
<dbReference type="GO" id="GO:0015742">
    <property type="term" value="P:alpha-ketoglutarate transport"/>
    <property type="evidence" value="ECO:0007669"/>
    <property type="project" value="TreeGrafter"/>
</dbReference>
<dbReference type="InterPro" id="IPR018108">
    <property type="entry name" value="MCP_transmembrane"/>
</dbReference>
<feature type="coiled-coil region" evidence="6">
    <location>
        <begin position="935"/>
        <end position="994"/>
    </location>
</feature>
<dbReference type="PANTHER" id="PTHR46982">
    <property type="entry name" value="CITRATE/OXOGLUTARATE CARRIER PROTEIN"/>
    <property type="match status" value="1"/>
</dbReference>
<keyword evidence="6" id="KW-0175">Coiled coil</keyword>
<sequence length="1298" mass="138598">MSEVEPQIAAPTLDEAADPDVALEFAEGSADTLCSVVSPQGDHEAGDEDEAEQPADAISNADSVAGDNTGPEIADGTLSLVVEQAEGTPGITDAPVEPEDKVEQASTKPKLSMSVKPTPGKLNGGPPTPLVKKIINSGTFGAGTVGRPQATKPAVTTKPSAAPALKKSTSSSAAVPSKMASSRTPSTSAVPPSRRQSIVPAKPTAPPISKPSLSASANAKPTTPANTRPMATTGTKPAAFTGNTRPSVVSPAGSATSASSRPRASVSEGVKRAPLTSRQSISAGTKPPLATAAKPPVSRSSTAATATARPTRTTPSISSIREVKEDGKALEDLQSRLKEANDSLTSRTGTVAQLETRVGELAKSLETTSADLASKTTLTEKLEQDKSSLETQLSEAKEALLKLESGRENGESILVAVQQDLEATRAASAAQKELVDGLRAQIETLETQARSSKETLENIQTSSASEAKRLADEHEALLKAQADLKAIAAETEDLKISHAAALQESAAKLKDVEANAALVENLAAQIAALKEEKEENSGKLSELEIEILELKESQEATEDERERLLALVKTLEEEVLKATATTQQAHEDARAKEAEVAAQVEELQITQAAALQAASEEQNNLKISLHTLKAELAAALAANEQAKVDALASMEEHARKLEEAGRAHTDKQGELSEHIKRITVELESQETYYNSKVDAVKEEHSRLLQEAFDRAKIEAGEEHAQELQSLRAGSSSSIEQIQAANQLALEELKSEHASLLNSEVNHLEKFIANLKLDLKATQDDLAKAKTALESSRADVIILTQQRDDARALAATIPDSSAQAEEVARLSKELSNTKDDLTAVTEMLNLTKVSLTEMSNNQSKDLEDAAMARAEEVTKLRVAHDEETAVLAAQKSELSVKVSDLEGELLTLKATMESEHASPKTNGNGAAPPISPGVTKEELQRMHEAHNLKIYDLEAEHEKVVKALQEELEASQHKAAELNAEVQRKAMEIQYLEQDQEENQEQITRQAGLFYTRKAYIPTKFIQVTTLGQPLEVLKTQMAANRSQTMWQACRTVWSRGGIVGCYQGLIPWAWIEASTKGAVLVFTASEVETATLAAGINPAFAGLLGGMTGGIAQAYATMGFTTCMKTAEITRHKTAATGVKPPSTWAVFADIYRREGLAGVNKGVNAVAVRQCTNWGSRMGFARLAETSIRKIKGKSETESLGAFDKILASTIGGALATWNQPIEVIRVEMQSMAKGAATNVNRPAKLTIMNTLSYIYKENGIKGLYRGVTPRIGLGIWQTICMVSLADYVKIWVKGRQ</sequence>
<dbReference type="InterPro" id="IPR053017">
    <property type="entry name" value="Mito_Cit/Oxoglu_Carrier"/>
</dbReference>
<dbReference type="OrthoDB" id="10253709at2759"/>
<dbReference type="GO" id="GO:0005739">
    <property type="term" value="C:mitochondrion"/>
    <property type="evidence" value="ECO:0007669"/>
    <property type="project" value="TreeGrafter"/>
</dbReference>
<comment type="caution">
    <text evidence="8">The sequence shown here is derived from an EMBL/GenBank/DDBJ whole genome shotgun (WGS) entry which is preliminary data.</text>
</comment>
<dbReference type="GO" id="GO:0005371">
    <property type="term" value="F:tricarboxylate secondary active transmembrane transporter activity"/>
    <property type="evidence" value="ECO:0007669"/>
    <property type="project" value="TreeGrafter"/>
</dbReference>
<evidence type="ECO:0000313" key="9">
    <source>
        <dbReference type="Proteomes" id="UP000565441"/>
    </source>
</evidence>
<dbReference type="GO" id="GO:0006843">
    <property type="term" value="P:mitochondrial citrate transmembrane transport"/>
    <property type="evidence" value="ECO:0007669"/>
    <property type="project" value="TreeGrafter"/>
</dbReference>
<evidence type="ECO:0000256" key="3">
    <source>
        <dbReference type="ARBA" id="ARBA00022989"/>
    </source>
</evidence>
<dbReference type="PANTHER" id="PTHR46982:SF1">
    <property type="entry name" value="CITRATE_OXOGLUTARATE CARRIER PROTEIN"/>
    <property type="match status" value="1"/>
</dbReference>
<dbReference type="Proteomes" id="UP000565441">
    <property type="component" value="Unassembled WGS sequence"/>
</dbReference>
<evidence type="ECO:0000256" key="1">
    <source>
        <dbReference type="ARBA" id="ARBA00004141"/>
    </source>
</evidence>
<reference evidence="8 9" key="1">
    <citation type="journal article" date="2020" name="ISME J.">
        <title>Uncovering the hidden diversity of litter-decomposition mechanisms in mushroom-forming fungi.</title>
        <authorList>
            <person name="Floudas D."/>
            <person name="Bentzer J."/>
            <person name="Ahren D."/>
            <person name="Johansson T."/>
            <person name="Persson P."/>
            <person name="Tunlid A."/>
        </authorList>
    </citation>
    <scope>NUCLEOTIDE SEQUENCE [LARGE SCALE GENOMIC DNA]</scope>
    <source>
        <strain evidence="8 9">CBS 661.87</strain>
    </source>
</reference>
<feature type="repeat" description="Solcar" evidence="5">
    <location>
        <begin position="1205"/>
        <end position="1293"/>
    </location>
</feature>
<feature type="coiled-coil region" evidence="6">
    <location>
        <begin position="767"/>
        <end position="794"/>
    </location>
</feature>
<protein>
    <submittedName>
        <fullName evidence="8">Uncharacterized protein</fullName>
    </submittedName>
</protein>
<feature type="region of interest" description="Disordered" evidence="7">
    <location>
        <begin position="913"/>
        <end position="932"/>
    </location>
</feature>
<dbReference type="InterPro" id="IPR023395">
    <property type="entry name" value="MCP_dom_sf"/>
</dbReference>
<keyword evidence="2 5" id="KW-0812">Transmembrane</keyword>
<name>A0A8H5HKF4_9AGAR</name>
<accession>A0A8H5HKF4</accession>
<feature type="region of interest" description="Disordered" evidence="7">
    <location>
        <begin position="36"/>
        <end position="74"/>
    </location>
</feature>